<dbReference type="RefSeq" id="XP_014252382.1">
    <property type="nucleotide sequence ID" value="XM_014396896.2"/>
</dbReference>
<dbReference type="PANTHER" id="PTHR10174:SF213">
    <property type="entry name" value="CRAL-TRIO DOMAIN-CONTAINING PROTEIN"/>
    <property type="match status" value="1"/>
</dbReference>
<dbReference type="OMA" id="TIECYFT"/>
<dbReference type="InterPro" id="IPR036865">
    <property type="entry name" value="CRAL-TRIO_dom_sf"/>
</dbReference>
<sequence length="300" mass="34229">MQLKEFPFKNGGTSVPKERKEDVASVRNWLQHQAHLPRISDEHILLFLHSNYYSVEKTKNTIDSYFVIRAENPESFSNWDTAAMETAFKTYELASLSKVTPDGYKVILYRLKDTDPSKFIFQDALRAFFAYNDVKISEDGIVPGYIVLFDMKGCTIGHLARATTVMNLVKMFMVYIQECHPVRLKGVHILNTAAFMDKILMLIKPLMKSGLIDMLHMHSTLDSLAPHVPLDLLPEDYGGLAKPTAELHGFLNTEKQYMTLKNEYSDWLKDSGNLIADLKKRPQKKKLSAMEGSFRSLAID</sequence>
<evidence type="ECO:0000313" key="2">
    <source>
        <dbReference type="EnsemblMetazoa" id="XP_014252382.1"/>
    </source>
</evidence>
<dbReference type="CDD" id="cd00170">
    <property type="entry name" value="SEC14"/>
    <property type="match status" value="1"/>
</dbReference>
<protein>
    <recommendedName>
        <fullName evidence="1">CRAL-TRIO domain-containing protein</fullName>
    </recommendedName>
</protein>
<dbReference type="SUPFAM" id="SSF52087">
    <property type="entry name" value="CRAL/TRIO domain"/>
    <property type="match status" value="1"/>
</dbReference>
<dbReference type="GO" id="GO:1902936">
    <property type="term" value="F:phosphatidylinositol bisphosphate binding"/>
    <property type="evidence" value="ECO:0007669"/>
    <property type="project" value="TreeGrafter"/>
</dbReference>
<evidence type="ECO:0000313" key="3">
    <source>
        <dbReference type="Proteomes" id="UP000494040"/>
    </source>
</evidence>
<name>A0A8I6RW08_CIMLE</name>
<dbReference type="GO" id="GO:0016020">
    <property type="term" value="C:membrane"/>
    <property type="evidence" value="ECO:0007669"/>
    <property type="project" value="TreeGrafter"/>
</dbReference>
<feature type="domain" description="CRAL-TRIO" evidence="1">
    <location>
        <begin position="84"/>
        <end position="245"/>
    </location>
</feature>
<accession>A0A8I6RW08</accession>
<reference evidence="2" key="1">
    <citation type="submission" date="2022-01" db="UniProtKB">
        <authorList>
            <consortium name="EnsemblMetazoa"/>
        </authorList>
    </citation>
    <scope>IDENTIFICATION</scope>
</reference>
<dbReference type="EnsemblMetazoa" id="XM_014396896.2">
    <property type="protein sequence ID" value="XP_014252382.1"/>
    <property type="gene ID" value="LOC106668286"/>
</dbReference>
<dbReference type="Pfam" id="PF00650">
    <property type="entry name" value="CRAL_TRIO"/>
    <property type="match status" value="1"/>
</dbReference>
<dbReference type="PROSITE" id="PS50191">
    <property type="entry name" value="CRAL_TRIO"/>
    <property type="match status" value="1"/>
</dbReference>
<dbReference type="InterPro" id="IPR036273">
    <property type="entry name" value="CRAL/TRIO_N_dom_sf"/>
</dbReference>
<dbReference type="PANTHER" id="PTHR10174">
    <property type="entry name" value="ALPHA-TOCOPHEROL TRANSFER PROTEIN-RELATED"/>
    <property type="match status" value="1"/>
</dbReference>
<dbReference type="Gene3D" id="3.40.525.10">
    <property type="entry name" value="CRAL-TRIO lipid binding domain"/>
    <property type="match status" value="1"/>
</dbReference>
<keyword evidence="3" id="KW-1185">Reference proteome</keyword>
<evidence type="ECO:0000259" key="1">
    <source>
        <dbReference type="PROSITE" id="PS50191"/>
    </source>
</evidence>
<dbReference type="OrthoDB" id="1434354at2759"/>
<dbReference type="KEGG" id="clec:106668286"/>
<dbReference type="AlphaFoldDB" id="A0A8I6RW08"/>
<proteinExistence type="predicted"/>
<dbReference type="Proteomes" id="UP000494040">
    <property type="component" value="Unassembled WGS sequence"/>
</dbReference>
<dbReference type="PRINTS" id="PR00180">
    <property type="entry name" value="CRETINALDHBP"/>
</dbReference>
<dbReference type="InterPro" id="IPR001251">
    <property type="entry name" value="CRAL-TRIO_dom"/>
</dbReference>
<organism evidence="2 3">
    <name type="scientific">Cimex lectularius</name>
    <name type="common">Bed bug</name>
    <name type="synonym">Acanthia lectularia</name>
    <dbReference type="NCBI Taxonomy" id="79782"/>
    <lineage>
        <taxon>Eukaryota</taxon>
        <taxon>Metazoa</taxon>
        <taxon>Ecdysozoa</taxon>
        <taxon>Arthropoda</taxon>
        <taxon>Hexapoda</taxon>
        <taxon>Insecta</taxon>
        <taxon>Pterygota</taxon>
        <taxon>Neoptera</taxon>
        <taxon>Paraneoptera</taxon>
        <taxon>Hemiptera</taxon>
        <taxon>Heteroptera</taxon>
        <taxon>Panheteroptera</taxon>
        <taxon>Cimicomorpha</taxon>
        <taxon>Cimicidae</taxon>
        <taxon>Cimex</taxon>
    </lineage>
</organism>
<dbReference type="SMART" id="SM00516">
    <property type="entry name" value="SEC14"/>
    <property type="match status" value="1"/>
</dbReference>
<dbReference type="SUPFAM" id="SSF46938">
    <property type="entry name" value="CRAL/TRIO N-terminal domain"/>
    <property type="match status" value="1"/>
</dbReference>
<dbReference type="GeneID" id="106668286"/>